<dbReference type="AlphaFoldDB" id="A0A4S4EKU0"/>
<protein>
    <recommendedName>
        <fullName evidence="4">X8 domain-containing protein</fullName>
    </recommendedName>
</protein>
<organism evidence="5 6">
    <name type="scientific">Camellia sinensis var. sinensis</name>
    <name type="common">China tea</name>
    <dbReference type="NCBI Taxonomy" id="542762"/>
    <lineage>
        <taxon>Eukaryota</taxon>
        <taxon>Viridiplantae</taxon>
        <taxon>Streptophyta</taxon>
        <taxon>Embryophyta</taxon>
        <taxon>Tracheophyta</taxon>
        <taxon>Spermatophyta</taxon>
        <taxon>Magnoliopsida</taxon>
        <taxon>eudicotyledons</taxon>
        <taxon>Gunneridae</taxon>
        <taxon>Pentapetalae</taxon>
        <taxon>asterids</taxon>
        <taxon>Ericales</taxon>
        <taxon>Theaceae</taxon>
        <taxon>Camellia</taxon>
    </lineage>
</organism>
<feature type="compositionally biased region" description="Low complexity" evidence="2">
    <location>
        <begin position="68"/>
        <end position="87"/>
    </location>
</feature>
<feature type="compositionally biased region" description="Low complexity" evidence="2">
    <location>
        <begin position="34"/>
        <end position="52"/>
    </location>
</feature>
<dbReference type="SMART" id="SM00768">
    <property type="entry name" value="X8"/>
    <property type="match status" value="1"/>
</dbReference>
<evidence type="ECO:0000259" key="4">
    <source>
        <dbReference type="SMART" id="SM00768"/>
    </source>
</evidence>
<name>A0A4S4EKU0_CAMSN</name>
<feature type="chain" id="PRO_5020801064" description="X8 domain-containing protein" evidence="3">
    <location>
        <begin position="32"/>
        <end position="217"/>
    </location>
</feature>
<evidence type="ECO:0000256" key="1">
    <source>
        <dbReference type="ARBA" id="ARBA00022729"/>
    </source>
</evidence>
<dbReference type="GO" id="GO:0009506">
    <property type="term" value="C:plasmodesma"/>
    <property type="evidence" value="ECO:0007669"/>
    <property type="project" value="UniProtKB-ARBA"/>
</dbReference>
<comment type="caution">
    <text evidence="5">The sequence shown here is derived from an EMBL/GenBank/DDBJ whole genome shotgun (WGS) entry which is preliminary data.</text>
</comment>
<keyword evidence="1 3" id="KW-0732">Signal</keyword>
<evidence type="ECO:0000256" key="2">
    <source>
        <dbReference type="SAM" id="MobiDB-lite"/>
    </source>
</evidence>
<dbReference type="STRING" id="542762.A0A4S4EKU0"/>
<dbReference type="InterPro" id="IPR012946">
    <property type="entry name" value="X8"/>
</dbReference>
<dbReference type="Proteomes" id="UP000306102">
    <property type="component" value="Unassembled WGS sequence"/>
</dbReference>
<evidence type="ECO:0000313" key="6">
    <source>
        <dbReference type="Proteomes" id="UP000306102"/>
    </source>
</evidence>
<feature type="compositionally biased region" description="Polar residues" evidence="2">
    <location>
        <begin position="198"/>
        <end position="209"/>
    </location>
</feature>
<evidence type="ECO:0000313" key="5">
    <source>
        <dbReference type="EMBL" id="THG16842.1"/>
    </source>
</evidence>
<dbReference type="FunFam" id="1.20.58.1040:FF:000007">
    <property type="entry name" value="PLASMODESMATA CALLOSE-BINDING PROTEIN 2"/>
    <property type="match status" value="1"/>
</dbReference>
<dbReference type="EMBL" id="SDRB02003825">
    <property type="protein sequence ID" value="THG16842.1"/>
    <property type="molecule type" value="Genomic_DNA"/>
</dbReference>
<accession>A0A4S4EKU0</accession>
<dbReference type="InterPro" id="IPR044788">
    <property type="entry name" value="X8_dom_prot"/>
</dbReference>
<sequence length="217" mass="22551">MRWVATPKSPGTRTTVLGQLWLLGSISTTQADITTPLPTVPTTNPSTPTITTNPPPVINPAVSNPDSPAITNPAMTPTTTSSSPVSSSGSWCVASQSASQTALQVALDYACGYGGADCSAIQPGGRCYNPDTPHSHASYAFNSYYQKNPVPNSCNFGGTAVITSTDPSNGTCQYPSTSSPVRTQQSSPVVSIPAKHQIPTQVKMSTPARQSDDAVHK</sequence>
<feature type="signal peptide" evidence="3">
    <location>
        <begin position="1"/>
        <end position="31"/>
    </location>
</feature>
<proteinExistence type="predicted"/>
<dbReference type="Gene3D" id="1.20.58.1040">
    <property type="match status" value="1"/>
</dbReference>
<evidence type="ECO:0000256" key="3">
    <source>
        <dbReference type="SAM" id="SignalP"/>
    </source>
</evidence>
<keyword evidence="6" id="KW-1185">Reference proteome</keyword>
<gene>
    <name evidence="5" type="ORF">TEA_003765</name>
</gene>
<feature type="domain" description="X8" evidence="4">
    <location>
        <begin position="90"/>
        <end position="174"/>
    </location>
</feature>
<reference evidence="5 6" key="1">
    <citation type="journal article" date="2018" name="Proc. Natl. Acad. Sci. U.S.A.">
        <title>Draft genome sequence of Camellia sinensis var. sinensis provides insights into the evolution of the tea genome and tea quality.</title>
        <authorList>
            <person name="Wei C."/>
            <person name="Yang H."/>
            <person name="Wang S."/>
            <person name="Zhao J."/>
            <person name="Liu C."/>
            <person name="Gao L."/>
            <person name="Xia E."/>
            <person name="Lu Y."/>
            <person name="Tai Y."/>
            <person name="She G."/>
            <person name="Sun J."/>
            <person name="Cao H."/>
            <person name="Tong W."/>
            <person name="Gao Q."/>
            <person name="Li Y."/>
            <person name="Deng W."/>
            <person name="Jiang X."/>
            <person name="Wang W."/>
            <person name="Chen Q."/>
            <person name="Zhang S."/>
            <person name="Li H."/>
            <person name="Wu J."/>
            <person name="Wang P."/>
            <person name="Li P."/>
            <person name="Shi C."/>
            <person name="Zheng F."/>
            <person name="Jian J."/>
            <person name="Huang B."/>
            <person name="Shan D."/>
            <person name="Shi M."/>
            <person name="Fang C."/>
            <person name="Yue Y."/>
            <person name="Li F."/>
            <person name="Li D."/>
            <person name="Wei S."/>
            <person name="Han B."/>
            <person name="Jiang C."/>
            <person name="Yin Y."/>
            <person name="Xia T."/>
            <person name="Zhang Z."/>
            <person name="Bennetzen J.L."/>
            <person name="Zhao S."/>
            <person name="Wan X."/>
        </authorList>
    </citation>
    <scope>NUCLEOTIDE SEQUENCE [LARGE SCALE GENOMIC DNA]</scope>
    <source>
        <strain evidence="6">cv. Shuchazao</strain>
        <tissue evidence="5">Leaf</tissue>
    </source>
</reference>
<dbReference type="PANTHER" id="PTHR31044">
    <property type="entry name" value="BETA-1,3 GLUCANASE"/>
    <property type="match status" value="1"/>
</dbReference>
<dbReference type="Pfam" id="PF07983">
    <property type="entry name" value="X8"/>
    <property type="match status" value="1"/>
</dbReference>
<feature type="region of interest" description="Disordered" evidence="2">
    <location>
        <begin position="168"/>
        <end position="217"/>
    </location>
</feature>
<feature type="compositionally biased region" description="Polar residues" evidence="2">
    <location>
        <begin position="168"/>
        <end position="189"/>
    </location>
</feature>
<feature type="region of interest" description="Disordered" evidence="2">
    <location>
        <begin position="34"/>
        <end position="87"/>
    </location>
</feature>
<dbReference type="PANTHER" id="PTHR31044:SF52">
    <property type="entry name" value="OS01G0631500 PROTEIN"/>
    <property type="match status" value="1"/>
</dbReference>